<proteinExistence type="predicted"/>
<evidence type="ECO:0000256" key="1">
    <source>
        <dbReference type="SAM" id="SignalP"/>
    </source>
</evidence>
<feature type="signal peptide" evidence="1">
    <location>
        <begin position="1"/>
        <end position="22"/>
    </location>
</feature>
<sequence length="435" mass="48067">MKTINGLILLALFLLPAKELFAQVEGASQSRSGSFYSLFGVGFPTDNSNPRELGMGILGVSLHSDDSNTLQNPALWGTNVFTSASSGFNLTQFRASSETNNSINQLLEAGYLQFTFPVAREKVGISASLYSVTRSNYRFVTLDSAATSPTNMLEYASDIRGSGGVNKLEFGLGWKINENIAFGYAPSLTFMSQNNSEDVFFSESGYGTSNSDAKITGTAMGHRFGTLLTFRELFRSNDRLSFGATATLPVTIDAKEKTTVTKFVNGREQEVLLRDPKQGEITLPVELNAGLTYYPTSLVNFSLEGLYEQWSNYESAFDRGTELSYMKDRVKAGLGVEYHPYRTNSTRFLSNFRYSGGVTFDSGHLNIEGQDINTLWFSAGLGIISPNPRTRSSVDISIRYGLRGTTNNDLIRENIWALNLSINLSELMFFRQKLN</sequence>
<dbReference type="RefSeq" id="WP_255134223.1">
    <property type="nucleotide sequence ID" value="NZ_JANDBC010000001.1"/>
</dbReference>
<reference evidence="2" key="1">
    <citation type="submission" date="2022-06" db="EMBL/GenBank/DDBJ databases">
        <title>Gracilimonas sp. CAU 1638 isolated from sea sediment.</title>
        <authorList>
            <person name="Kim W."/>
        </authorList>
    </citation>
    <scope>NUCLEOTIDE SEQUENCE</scope>
    <source>
        <strain evidence="2">CAU 1638</strain>
    </source>
</reference>
<dbReference type="Gene3D" id="2.40.160.60">
    <property type="entry name" value="Outer membrane protein transport protein (OMPP1/FadL/TodX)"/>
    <property type="match status" value="1"/>
</dbReference>
<feature type="chain" id="PRO_5040788821" description="Long-chain fatty acid transport protein" evidence="1">
    <location>
        <begin position="23"/>
        <end position="435"/>
    </location>
</feature>
<name>A0A9X2RDJ5_9BACT</name>
<evidence type="ECO:0008006" key="4">
    <source>
        <dbReference type="Google" id="ProtNLM"/>
    </source>
</evidence>
<protein>
    <recommendedName>
        <fullName evidence="4">Long-chain fatty acid transport protein</fullName>
    </recommendedName>
</protein>
<keyword evidence="1" id="KW-0732">Signal</keyword>
<evidence type="ECO:0000313" key="2">
    <source>
        <dbReference type="EMBL" id="MCP9291356.1"/>
    </source>
</evidence>
<keyword evidence="3" id="KW-1185">Reference proteome</keyword>
<gene>
    <name evidence="2" type="ORF">NM125_07150</name>
</gene>
<dbReference type="AlphaFoldDB" id="A0A9X2RDJ5"/>
<accession>A0A9X2RDJ5</accession>
<evidence type="ECO:0000313" key="3">
    <source>
        <dbReference type="Proteomes" id="UP001139125"/>
    </source>
</evidence>
<dbReference type="Proteomes" id="UP001139125">
    <property type="component" value="Unassembled WGS sequence"/>
</dbReference>
<dbReference type="EMBL" id="JANDBC010000001">
    <property type="protein sequence ID" value="MCP9291356.1"/>
    <property type="molecule type" value="Genomic_DNA"/>
</dbReference>
<dbReference type="SUPFAM" id="SSF56935">
    <property type="entry name" value="Porins"/>
    <property type="match status" value="1"/>
</dbReference>
<comment type="caution">
    <text evidence="2">The sequence shown here is derived from an EMBL/GenBank/DDBJ whole genome shotgun (WGS) entry which is preliminary data.</text>
</comment>
<organism evidence="2 3">
    <name type="scientific">Gracilimonas sediminicola</name>
    <dbReference type="NCBI Taxonomy" id="2952158"/>
    <lineage>
        <taxon>Bacteria</taxon>
        <taxon>Pseudomonadati</taxon>
        <taxon>Balneolota</taxon>
        <taxon>Balneolia</taxon>
        <taxon>Balneolales</taxon>
        <taxon>Balneolaceae</taxon>
        <taxon>Gracilimonas</taxon>
    </lineage>
</organism>